<keyword evidence="2" id="KW-0808">Transferase</keyword>
<dbReference type="InterPro" id="IPR006342">
    <property type="entry name" value="FkbM_mtfrase"/>
</dbReference>
<dbReference type="PANTHER" id="PTHR34203:SF15">
    <property type="entry name" value="SLL1173 PROTEIN"/>
    <property type="match status" value="1"/>
</dbReference>
<dbReference type="OrthoDB" id="4104638at2"/>
<keyword evidence="3" id="KW-1185">Reference proteome</keyword>
<gene>
    <name evidence="2" type="ORF">CLV75_1054</name>
</gene>
<dbReference type="NCBIfam" id="TIGR01444">
    <property type="entry name" value="fkbM_fam"/>
    <property type="match status" value="1"/>
</dbReference>
<dbReference type="InterPro" id="IPR029063">
    <property type="entry name" value="SAM-dependent_MTases_sf"/>
</dbReference>
<protein>
    <submittedName>
        <fullName evidence="2">FkbM family methyltransferase</fullName>
    </submittedName>
</protein>
<dbReference type="Gene3D" id="3.40.50.150">
    <property type="entry name" value="Vaccinia Virus protein VP39"/>
    <property type="match status" value="1"/>
</dbReference>
<accession>A0A497ZXE8</accession>
<sequence>MLTQARKMFYRARGYYAGNLNGEHFRLDPYHSKFWRKASAGEWEPETFSVLDQYLSPAQDYLDIGAWIGPTVLYAARRARHVWCFEPDPVAYRHLVWNLELNDIRNVSAFSIALSDGFGVTRMASAHGEAGDSTSSLLHDGSHGTDALTVGWDQFSESIDLTNVSLVKMDIEGAEFSVLPSLLPWLEKESPALFLSTHAPYLSADYRGAAMNKLSEDLAFYPHCHDPLTGETGKSALTSQRALTQFPTFLFSANS</sequence>
<name>A0A497ZXE8_9RHOB</name>
<evidence type="ECO:0000313" key="3">
    <source>
        <dbReference type="Proteomes" id="UP000271700"/>
    </source>
</evidence>
<dbReference type="Pfam" id="PF05050">
    <property type="entry name" value="Methyltransf_21"/>
    <property type="match status" value="1"/>
</dbReference>
<feature type="domain" description="Methyltransferase FkbM" evidence="1">
    <location>
        <begin position="63"/>
        <end position="179"/>
    </location>
</feature>
<dbReference type="PANTHER" id="PTHR34203">
    <property type="entry name" value="METHYLTRANSFERASE, FKBM FAMILY PROTEIN"/>
    <property type="match status" value="1"/>
</dbReference>
<proteinExistence type="predicted"/>
<comment type="caution">
    <text evidence="2">The sequence shown here is derived from an EMBL/GenBank/DDBJ whole genome shotgun (WGS) entry which is preliminary data.</text>
</comment>
<dbReference type="RefSeq" id="WP_010442024.1">
    <property type="nucleotide sequence ID" value="NZ_AEYW01000013.1"/>
</dbReference>
<dbReference type="EMBL" id="RCCT01000001">
    <property type="protein sequence ID" value="RLK11063.1"/>
    <property type="molecule type" value="Genomic_DNA"/>
</dbReference>
<reference evidence="2 3" key="1">
    <citation type="submission" date="2018-10" db="EMBL/GenBank/DDBJ databases">
        <title>Genomic Encyclopedia of Archaeal and Bacterial Type Strains, Phase II (KMG-II): from individual species to whole genera.</title>
        <authorList>
            <person name="Goeker M."/>
        </authorList>
    </citation>
    <scope>NUCLEOTIDE SEQUENCE [LARGE SCALE GENOMIC DNA]</scope>
    <source>
        <strain evidence="2 3">DSM 29317</strain>
    </source>
</reference>
<evidence type="ECO:0000259" key="1">
    <source>
        <dbReference type="Pfam" id="PF05050"/>
    </source>
</evidence>
<organism evidence="2 3">
    <name type="scientific">Ruegeria conchae</name>
    <dbReference type="NCBI Taxonomy" id="981384"/>
    <lineage>
        <taxon>Bacteria</taxon>
        <taxon>Pseudomonadati</taxon>
        <taxon>Pseudomonadota</taxon>
        <taxon>Alphaproteobacteria</taxon>
        <taxon>Rhodobacterales</taxon>
        <taxon>Roseobacteraceae</taxon>
        <taxon>Ruegeria</taxon>
    </lineage>
</organism>
<dbReference type="SUPFAM" id="SSF53335">
    <property type="entry name" value="S-adenosyl-L-methionine-dependent methyltransferases"/>
    <property type="match status" value="1"/>
</dbReference>
<dbReference type="InterPro" id="IPR052514">
    <property type="entry name" value="SAM-dependent_MTase"/>
</dbReference>
<dbReference type="STRING" id="981384.GCA_000192475_01943"/>
<dbReference type="Proteomes" id="UP000271700">
    <property type="component" value="Unassembled WGS sequence"/>
</dbReference>
<keyword evidence="2" id="KW-0489">Methyltransferase</keyword>
<dbReference type="GO" id="GO:0032259">
    <property type="term" value="P:methylation"/>
    <property type="evidence" value="ECO:0007669"/>
    <property type="project" value="UniProtKB-KW"/>
</dbReference>
<evidence type="ECO:0000313" key="2">
    <source>
        <dbReference type="EMBL" id="RLK11063.1"/>
    </source>
</evidence>
<dbReference type="GO" id="GO:0008168">
    <property type="term" value="F:methyltransferase activity"/>
    <property type="evidence" value="ECO:0007669"/>
    <property type="project" value="UniProtKB-KW"/>
</dbReference>
<dbReference type="AlphaFoldDB" id="A0A497ZXE8"/>